<gene>
    <name evidence="3" type="ORF">ETAA8_71100</name>
</gene>
<dbReference type="KEGG" id="aagg:ETAA8_71100"/>
<feature type="transmembrane region" description="Helical" evidence="2">
    <location>
        <begin position="125"/>
        <end position="145"/>
    </location>
</feature>
<feature type="compositionally biased region" description="Basic and acidic residues" evidence="1">
    <location>
        <begin position="182"/>
        <end position="201"/>
    </location>
</feature>
<name>A0A517YNZ1_9BACT</name>
<keyword evidence="4" id="KW-1185">Reference proteome</keyword>
<evidence type="ECO:0000256" key="1">
    <source>
        <dbReference type="SAM" id="MobiDB-lite"/>
    </source>
</evidence>
<evidence type="ECO:0000256" key="2">
    <source>
        <dbReference type="SAM" id="Phobius"/>
    </source>
</evidence>
<keyword evidence="2" id="KW-0812">Transmembrane</keyword>
<protein>
    <submittedName>
        <fullName evidence="3">Uncharacterized protein</fullName>
    </submittedName>
</protein>
<dbReference type="OrthoDB" id="257805at2"/>
<reference evidence="3 4" key="1">
    <citation type="submission" date="2019-02" db="EMBL/GenBank/DDBJ databases">
        <title>Deep-cultivation of Planctomycetes and their phenomic and genomic characterization uncovers novel biology.</title>
        <authorList>
            <person name="Wiegand S."/>
            <person name="Jogler M."/>
            <person name="Boedeker C."/>
            <person name="Pinto D."/>
            <person name="Vollmers J."/>
            <person name="Rivas-Marin E."/>
            <person name="Kohn T."/>
            <person name="Peeters S.H."/>
            <person name="Heuer A."/>
            <person name="Rast P."/>
            <person name="Oberbeckmann S."/>
            <person name="Bunk B."/>
            <person name="Jeske O."/>
            <person name="Meyerdierks A."/>
            <person name="Storesund J.E."/>
            <person name="Kallscheuer N."/>
            <person name="Luecker S."/>
            <person name="Lage O.M."/>
            <person name="Pohl T."/>
            <person name="Merkel B.J."/>
            <person name="Hornburger P."/>
            <person name="Mueller R.-W."/>
            <person name="Bruemmer F."/>
            <person name="Labrenz M."/>
            <person name="Spormann A.M."/>
            <person name="Op den Camp H."/>
            <person name="Overmann J."/>
            <person name="Amann R."/>
            <person name="Jetten M.S.M."/>
            <person name="Mascher T."/>
            <person name="Medema M.H."/>
            <person name="Devos D.P."/>
            <person name="Kaster A.-K."/>
            <person name="Ovreas L."/>
            <person name="Rohde M."/>
            <person name="Galperin M.Y."/>
            <person name="Jogler C."/>
        </authorList>
    </citation>
    <scope>NUCLEOTIDE SEQUENCE [LARGE SCALE GENOMIC DNA]</scope>
    <source>
        <strain evidence="3 4">ETA_A8</strain>
    </source>
</reference>
<evidence type="ECO:0000313" key="4">
    <source>
        <dbReference type="Proteomes" id="UP000315017"/>
    </source>
</evidence>
<dbReference type="Proteomes" id="UP000315017">
    <property type="component" value="Chromosome"/>
</dbReference>
<dbReference type="EMBL" id="CP036274">
    <property type="protein sequence ID" value="QDU31948.1"/>
    <property type="molecule type" value="Genomic_DNA"/>
</dbReference>
<feature type="region of interest" description="Disordered" evidence="1">
    <location>
        <begin position="178"/>
        <end position="201"/>
    </location>
</feature>
<feature type="transmembrane region" description="Helical" evidence="2">
    <location>
        <begin position="94"/>
        <end position="118"/>
    </location>
</feature>
<evidence type="ECO:0000313" key="3">
    <source>
        <dbReference type="EMBL" id="QDU31948.1"/>
    </source>
</evidence>
<keyword evidence="2" id="KW-1133">Transmembrane helix</keyword>
<feature type="transmembrane region" description="Helical" evidence="2">
    <location>
        <begin position="54"/>
        <end position="74"/>
    </location>
</feature>
<sequence>MGTSASNTQYYPVLAGVFAIVTALFWGCYGPVLHKGAVYMGEIGPNMGSGRLRPFLCVGLAYFLISIVGPIVMMQVAGMEKGNGLLHGWTFSGIVWSVGGGAAGALGAFALIMALNYGGPTSPTFVMPMVFGAAPVVSTCVAMYFNKTYSQVSPFFLVGLLLVILGAVTILVTAPKPGKPKAAVEKTNSETSTKAELEKAK</sequence>
<keyword evidence="2" id="KW-0472">Membrane</keyword>
<dbReference type="RefSeq" id="WP_145099957.1">
    <property type="nucleotide sequence ID" value="NZ_CP036274.1"/>
</dbReference>
<feature type="transmembrane region" description="Helical" evidence="2">
    <location>
        <begin position="12"/>
        <end position="33"/>
    </location>
</feature>
<accession>A0A517YNZ1</accession>
<dbReference type="AlphaFoldDB" id="A0A517YNZ1"/>
<proteinExistence type="predicted"/>
<feature type="transmembrane region" description="Helical" evidence="2">
    <location>
        <begin position="151"/>
        <end position="172"/>
    </location>
</feature>
<organism evidence="3 4">
    <name type="scientific">Anatilimnocola aggregata</name>
    <dbReference type="NCBI Taxonomy" id="2528021"/>
    <lineage>
        <taxon>Bacteria</taxon>
        <taxon>Pseudomonadati</taxon>
        <taxon>Planctomycetota</taxon>
        <taxon>Planctomycetia</taxon>
        <taxon>Pirellulales</taxon>
        <taxon>Pirellulaceae</taxon>
        <taxon>Anatilimnocola</taxon>
    </lineage>
</organism>